<accession>A0A316V4X9</accession>
<gene>
    <name evidence="11" type="ORF">FA14DRAFT_127044</name>
</gene>
<dbReference type="Proteomes" id="UP000245771">
    <property type="component" value="Unassembled WGS sequence"/>
</dbReference>
<dbReference type="InterPro" id="IPR038567">
    <property type="entry name" value="T_Elf1_sf"/>
</dbReference>
<dbReference type="Pfam" id="PF05129">
    <property type="entry name" value="Zn_ribbon_Elf1"/>
    <property type="match status" value="1"/>
</dbReference>
<keyword evidence="5 10" id="KW-0863">Zinc-finger</keyword>
<keyword evidence="8 10" id="KW-0804">Transcription</keyword>
<comment type="similarity">
    <text evidence="3 10">Belongs to the ELOF1 family.</text>
</comment>
<keyword evidence="7 10" id="KW-0805">Transcription regulation</keyword>
<comment type="subcellular location">
    <subcellularLocation>
        <location evidence="2 10">Nucleus</location>
    </subcellularLocation>
</comment>
<dbReference type="Gene3D" id="2.20.25.190">
    <property type="match status" value="1"/>
</dbReference>
<evidence type="ECO:0000313" key="11">
    <source>
        <dbReference type="EMBL" id="PWN32314.1"/>
    </source>
</evidence>
<dbReference type="OrthoDB" id="445983at2759"/>
<keyword evidence="12" id="KW-1185">Reference proteome</keyword>
<dbReference type="InParanoid" id="A0A316V4X9"/>
<dbReference type="GO" id="GO:0008270">
    <property type="term" value="F:zinc ion binding"/>
    <property type="evidence" value="ECO:0007669"/>
    <property type="project" value="UniProtKB-KW"/>
</dbReference>
<protein>
    <recommendedName>
        <fullName evidence="10">Transcription elongation factor 1 homolog</fullName>
    </recommendedName>
</protein>
<proteinExistence type="inferred from homology"/>
<dbReference type="GO" id="GO:0006368">
    <property type="term" value="P:transcription elongation by RNA polymerase II"/>
    <property type="evidence" value="ECO:0007669"/>
    <property type="project" value="TreeGrafter"/>
</dbReference>
<dbReference type="PANTHER" id="PTHR20934:SF0">
    <property type="entry name" value="TRANSCRIPTION ELONGATION FACTOR 1 HOMOLOG"/>
    <property type="match status" value="1"/>
</dbReference>
<evidence type="ECO:0000256" key="4">
    <source>
        <dbReference type="ARBA" id="ARBA00022723"/>
    </source>
</evidence>
<name>A0A316V4X9_9BASI</name>
<dbReference type="InterPro" id="IPR007808">
    <property type="entry name" value="Elf1"/>
</dbReference>
<dbReference type="RefSeq" id="XP_025352616.1">
    <property type="nucleotide sequence ID" value="XM_025496775.1"/>
</dbReference>
<dbReference type="EMBL" id="KZ819606">
    <property type="protein sequence ID" value="PWN32314.1"/>
    <property type="molecule type" value="Genomic_DNA"/>
</dbReference>
<evidence type="ECO:0000256" key="10">
    <source>
        <dbReference type="RuleBase" id="RU364033"/>
    </source>
</evidence>
<keyword evidence="4 10" id="KW-0479">Metal-binding</keyword>
<keyword evidence="6 10" id="KW-0862">Zinc</keyword>
<dbReference type="AlphaFoldDB" id="A0A316V4X9"/>
<evidence type="ECO:0000256" key="9">
    <source>
        <dbReference type="ARBA" id="ARBA00023242"/>
    </source>
</evidence>
<evidence type="ECO:0000256" key="6">
    <source>
        <dbReference type="ARBA" id="ARBA00022833"/>
    </source>
</evidence>
<dbReference type="FunFam" id="2.20.25.190:FF:000001">
    <property type="entry name" value="Transcription elongation factor 1 homolog"/>
    <property type="match status" value="1"/>
</dbReference>
<dbReference type="GO" id="GO:0000993">
    <property type="term" value="F:RNA polymerase II complex binding"/>
    <property type="evidence" value="ECO:0007669"/>
    <property type="project" value="TreeGrafter"/>
</dbReference>
<dbReference type="PANTHER" id="PTHR20934">
    <property type="entry name" value="TRANSCRIPTION ELONGATION FACTOR 1 HOMOLOG"/>
    <property type="match status" value="1"/>
</dbReference>
<dbReference type="STRING" id="1280837.A0A316V4X9"/>
<reference evidence="11 12" key="1">
    <citation type="journal article" date="2018" name="Mol. Biol. Evol.">
        <title>Broad Genomic Sampling Reveals a Smut Pathogenic Ancestry of the Fungal Clade Ustilaginomycotina.</title>
        <authorList>
            <person name="Kijpornyongpan T."/>
            <person name="Mondo S.J."/>
            <person name="Barry K."/>
            <person name="Sandor L."/>
            <person name="Lee J."/>
            <person name="Lipzen A."/>
            <person name="Pangilinan J."/>
            <person name="LaButti K."/>
            <person name="Hainaut M."/>
            <person name="Henrissat B."/>
            <person name="Grigoriev I.V."/>
            <person name="Spatafora J.W."/>
            <person name="Aime M.C."/>
        </authorList>
    </citation>
    <scope>NUCLEOTIDE SEQUENCE [LARGE SCALE GENOMIC DNA]</scope>
    <source>
        <strain evidence="11 12">MCA 3882</strain>
    </source>
</reference>
<evidence type="ECO:0000256" key="2">
    <source>
        <dbReference type="ARBA" id="ARBA00004123"/>
    </source>
</evidence>
<dbReference type="SUPFAM" id="SSF57783">
    <property type="entry name" value="Zinc beta-ribbon"/>
    <property type="match status" value="1"/>
</dbReference>
<evidence type="ECO:0000256" key="1">
    <source>
        <dbReference type="ARBA" id="ARBA00003357"/>
    </source>
</evidence>
<evidence type="ECO:0000256" key="8">
    <source>
        <dbReference type="ARBA" id="ARBA00023163"/>
    </source>
</evidence>
<sequence>MGKRKKATKPQAAKKVQPLDVVFKCLFCKHEKAVNCKIADGQANLECKVCGQRFSCRTNSLTAPIDVYSEWIDATEEVNS</sequence>
<evidence type="ECO:0000256" key="7">
    <source>
        <dbReference type="ARBA" id="ARBA00023015"/>
    </source>
</evidence>
<comment type="function">
    <text evidence="1 10">Transcription elongation factor implicated in the maintenance of proper chromatin structure in actively transcribed regions.</text>
</comment>
<evidence type="ECO:0000313" key="12">
    <source>
        <dbReference type="Proteomes" id="UP000245771"/>
    </source>
</evidence>
<organism evidence="11 12">
    <name type="scientific">Meira miltonrushii</name>
    <dbReference type="NCBI Taxonomy" id="1280837"/>
    <lineage>
        <taxon>Eukaryota</taxon>
        <taxon>Fungi</taxon>
        <taxon>Dikarya</taxon>
        <taxon>Basidiomycota</taxon>
        <taxon>Ustilaginomycotina</taxon>
        <taxon>Exobasidiomycetes</taxon>
        <taxon>Exobasidiales</taxon>
        <taxon>Brachybasidiaceae</taxon>
        <taxon>Meira</taxon>
    </lineage>
</organism>
<evidence type="ECO:0000256" key="5">
    <source>
        <dbReference type="ARBA" id="ARBA00022771"/>
    </source>
</evidence>
<dbReference type="GO" id="GO:0008023">
    <property type="term" value="C:transcription elongation factor complex"/>
    <property type="evidence" value="ECO:0007669"/>
    <property type="project" value="TreeGrafter"/>
</dbReference>
<dbReference type="GeneID" id="37018556"/>
<dbReference type="FunCoup" id="A0A316V4X9">
    <property type="interactions" value="189"/>
</dbReference>
<keyword evidence="9 10" id="KW-0539">Nucleus</keyword>
<evidence type="ECO:0000256" key="3">
    <source>
        <dbReference type="ARBA" id="ARBA00009730"/>
    </source>
</evidence>